<evidence type="ECO:0008006" key="5">
    <source>
        <dbReference type="Google" id="ProtNLM"/>
    </source>
</evidence>
<evidence type="ECO:0000313" key="3">
    <source>
        <dbReference type="EMBL" id="QQS87258.1"/>
    </source>
</evidence>
<dbReference type="Proteomes" id="UP000595375">
    <property type="component" value="Chromosome"/>
</dbReference>
<feature type="signal peptide" evidence="2">
    <location>
        <begin position="1"/>
        <end position="20"/>
    </location>
</feature>
<keyword evidence="2" id="KW-0732">Signal</keyword>
<evidence type="ECO:0000256" key="2">
    <source>
        <dbReference type="SAM" id="SignalP"/>
    </source>
</evidence>
<dbReference type="PROSITE" id="PS51257">
    <property type="entry name" value="PROKAR_LIPOPROTEIN"/>
    <property type="match status" value="1"/>
</dbReference>
<reference evidence="3 4" key="1">
    <citation type="submission" date="2021-01" db="EMBL/GenBank/DDBJ databases">
        <title>FDA dAtabase for Regulatory Grade micrObial Sequences (FDA-ARGOS): Supporting development and validation of Infectious Disease Dx tests.</title>
        <authorList>
            <person name="Sproer C."/>
            <person name="Gronow S."/>
            <person name="Severitt S."/>
            <person name="Schroder I."/>
            <person name="Tallon L."/>
            <person name="Sadzewicz L."/>
            <person name="Zhao X."/>
            <person name="Boylan J."/>
            <person name="Ott S."/>
            <person name="Bowen H."/>
            <person name="Vavikolanu K."/>
            <person name="Mehta A."/>
            <person name="Aluvathingal J."/>
            <person name="Nadendla S."/>
            <person name="Lowell S."/>
            <person name="Myers T."/>
            <person name="Yan Y."/>
            <person name="Sichtig H."/>
        </authorList>
    </citation>
    <scope>NUCLEOTIDE SEQUENCE [LARGE SCALE GENOMIC DNA]</scope>
    <source>
        <strain evidence="3 4">FDAARGOS_1126</strain>
    </source>
</reference>
<evidence type="ECO:0000313" key="4">
    <source>
        <dbReference type="Proteomes" id="UP000595375"/>
    </source>
</evidence>
<sequence>MKKRLIVLLMFLLSCMAIYSNEVSTQSNSNSFSSKNFLKKLNSLTPENPEKTEKFASYLKNEMERKKEINYFIKIDKDEKRITVLAENGEILYDEVVPEEVVNSFPTYQTKIREVEENGLVKTYLEASYIVKTVRKPNFKNEKVEIEEKVEKTELSKLENNIKLLLKSYDVLNSSIASIYAARDKMVSIEQYRDRTMTITAEEDGQKIKIVYNFDNTFLGGAMKIFVDNVLISQSKIKNLLPDGEIKLYNSNGKISGMATAKEGKLDGVAKLLDENGNTVEEVIYKNNKIVKRIK</sequence>
<dbReference type="RefSeq" id="WP_147367438.1">
    <property type="nucleotide sequence ID" value="NZ_CP068114.1"/>
</dbReference>
<feature type="chain" id="PRO_5047466925" description="MORN repeat protein" evidence="2">
    <location>
        <begin position="21"/>
        <end position="295"/>
    </location>
</feature>
<dbReference type="EMBL" id="CP068114">
    <property type="protein sequence ID" value="QQS87258.1"/>
    <property type="molecule type" value="Genomic_DNA"/>
</dbReference>
<protein>
    <recommendedName>
        <fullName evidence="5">MORN repeat protein</fullName>
    </recommendedName>
</protein>
<dbReference type="Gene3D" id="3.90.930.1">
    <property type="match status" value="1"/>
</dbReference>
<keyword evidence="4" id="KW-1185">Reference proteome</keyword>
<name>A0ABX7CCM5_9FUSO</name>
<feature type="coiled-coil region" evidence="1">
    <location>
        <begin position="141"/>
        <end position="175"/>
    </location>
</feature>
<dbReference type="SUPFAM" id="SSF82185">
    <property type="entry name" value="Histone H3 K4-specific methyltransferase SET7/9 N-terminal domain"/>
    <property type="match status" value="1"/>
</dbReference>
<organism evidence="3 4">
    <name type="scientific">Fusobacterium canifelinum</name>
    <dbReference type="NCBI Taxonomy" id="285729"/>
    <lineage>
        <taxon>Bacteria</taxon>
        <taxon>Fusobacteriati</taxon>
        <taxon>Fusobacteriota</taxon>
        <taxon>Fusobacteriia</taxon>
        <taxon>Fusobacteriales</taxon>
        <taxon>Fusobacteriaceae</taxon>
        <taxon>Fusobacterium</taxon>
    </lineage>
</organism>
<accession>A0ABX7CCM5</accession>
<keyword evidence="1" id="KW-0175">Coiled coil</keyword>
<proteinExistence type="predicted"/>
<evidence type="ECO:0000256" key="1">
    <source>
        <dbReference type="SAM" id="Coils"/>
    </source>
</evidence>
<gene>
    <name evidence="3" type="ORF">I6I83_09425</name>
</gene>